<sequence length="450" mass="50638">MKTIFKKSIILSLMLIGVSLFAQNRDLDNWRPADQRGVNVFEAPKDTVSTFEKVKVRVGGQSTLQFQALDHENGVAPADQTETNTLQEIGYNFNLATANLDLDVALAKGLRMHLRTYLSSRHHPEPYVKGGYFQIDNLDFIKEGFLSDLMKYTTVKVGHMENNYGDAHFRRTDNAQSIYNPFVGNLIMDAFTTEVGAEVYYQRNGFIGMIGFSNGKLNQDVLKDANGKTGGAAFLAKIGYDKQLTDDFRFRLTGSVYTTGYVAGNYLYTADRAGSRYYSVLSPEKYYDWRTQSLQNTSATNTFRTGRFDPGYSNRITAVMFNPFVKYGGLEFFGTVELSQGRSDSEDNNNDGLNNKDDNRSTTQLAGEVIYRFGASEDFYLGARYNTVKSEQSFGDADINRFQLSAGYFLTKNVLAKLEYVNQQYDGYPSNNVLYEGKFNGLMIEAAISF</sequence>
<proteinExistence type="predicted"/>
<evidence type="ECO:0000256" key="2">
    <source>
        <dbReference type="SAM" id="SignalP"/>
    </source>
</evidence>
<gene>
    <name evidence="3" type="ORF">C1T31_12895</name>
</gene>
<feature type="region of interest" description="Disordered" evidence="1">
    <location>
        <begin position="340"/>
        <end position="360"/>
    </location>
</feature>
<dbReference type="EMBL" id="POWF01000010">
    <property type="protein sequence ID" value="PNQ72217.1"/>
    <property type="molecule type" value="Genomic_DNA"/>
</dbReference>
<evidence type="ECO:0000313" key="4">
    <source>
        <dbReference type="Proteomes" id="UP000236641"/>
    </source>
</evidence>
<evidence type="ECO:0000256" key="1">
    <source>
        <dbReference type="SAM" id="MobiDB-lite"/>
    </source>
</evidence>
<reference evidence="3 4" key="1">
    <citation type="submission" date="2018-01" db="EMBL/GenBank/DDBJ databases">
        <title>The draft genome of Hanstruepera neustonica JCM19743.</title>
        <authorList>
            <person name="He R.-H."/>
            <person name="Du Z.-J."/>
        </authorList>
    </citation>
    <scope>NUCLEOTIDE SEQUENCE [LARGE SCALE GENOMIC DNA]</scope>
    <source>
        <strain evidence="3 4">JCM19743</strain>
    </source>
</reference>
<name>A0A2K1DW19_9FLAO</name>
<dbReference type="RefSeq" id="WP_103052928.1">
    <property type="nucleotide sequence ID" value="NZ_POWF01000010.1"/>
</dbReference>
<dbReference type="OrthoDB" id="638836at2"/>
<feature type="chain" id="PRO_5014385791" description="Porin" evidence="2">
    <location>
        <begin position="23"/>
        <end position="450"/>
    </location>
</feature>
<keyword evidence="2" id="KW-0732">Signal</keyword>
<evidence type="ECO:0008006" key="5">
    <source>
        <dbReference type="Google" id="ProtNLM"/>
    </source>
</evidence>
<dbReference type="SUPFAM" id="SSF56935">
    <property type="entry name" value="Porins"/>
    <property type="match status" value="1"/>
</dbReference>
<dbReference type="AlphaFoldDB" id="A0A2K1DW19"/>
<evidence type="ECO:0000313" key="3">
    <source>
        <dbReference type="EMBL" id="PNQ72217.1"/>
    </source>
</evidence>
<organism evidence="3 4">
    <name type="scientific">Hanstruepera neustonica</name>
    <dbReference type="NCBI Taxonomy" id="1445657"/>
    <lineage>
        <taxon>Bacteria</taxon>
        <taxon>Pseudomonadati</taxon>
        <taxon>Bacteroidota</taxon>
        <taxon>Flavobacteriia</taxon>
        <taxon>Flavobacteriales</taxon>
        <taxon>Flavobacteriaceae</taxon>
        <taxon>Hanstruepera</taxon>
    </lineage>
</organism>
<comment type="caution">
    <text evidence="3">The sequence shown here is derived from an EMBL/GenBank/DDBJ whole genome shotgun (WGS) entry which is preliminary data.</text>
</comment>
<protein>
    <recommendedName>
        <fullName evidence="5">Porin</fullName>
    </recommendedName>
</protein>
<feature type="signal peptide" evidence="2">
    <location>
        <begin position="1"/>
        <end position="22"/>
    </location>
</feature>
<dbReference type="Proteomes" id="UP000236641">
    <property type="component" value="Unassembled WGS sequence"/>
</dbReference>
<accession>A0A2K1DW19</accession>
<keyword evidence="4" id="KW-1185">Reference proteome</keyword>